<evidence type="ECO:0000256" key="1">
    <source>
        <dbReference type="ARBA" id="ARBA00022679"/>
    </source>
</evidence>
<dbReference type="InterPro" id="IPR029063">
    <property type="entry name" value="SAM-dependent_MTases_sf"/>
</dbReference>
<dbReference type="SUPFAM" id="SSF53335">
    <property type="entry name" value="S-adenosyl-L-methionine-dependent methyltransferases"/>
    <property type="match status" value="1"/>
</dbReference>
<gene>
    <name evidence="2" type="ORF">DSM112329_02714</name>
</gene>
<dbReference type="KEGG" id="parq:DSM112329_02714"/>
<dbReference type="AlphaFoldDB" id="A0AAU7AVY0"/>
<protein>
    <recommendedName>
        <fullName evidence="3">Class I SAM-dependent methyltransferase</fullName>
    </recommendedName>
</protein>
<dbReference type="RefSeq" id="WP_354702357.1">
    <property type="nucleotide sequence ID" value="NZ_CP114014.1"/>
</dbReference>
<organism evidence="2">
    <name type="scientific">Paraconexibacter sp. AEG42_29</name>
    <dbReference type="NCBI Taxonomy" id="2997339"/>
    <lineage>
        <taxon>Bacteria</taxon>
        <taxon>Bacillati</taxon>
        <taxon>Actinomycetota</taxon>
        <taxon>Thermoleophilia</taxon>
        <taxon>Solirubrobacterales</taxon>
        <taxon>Paraconexibacteraceae</taxon>
        <taxon>Paraconexibacter</taxon>
    </lineage>
</organism>
<dbReference type="PANTHER" id="PTHR43861">
    <property type="entry name" value="TRANS-ACONITATE 2-METHYLTRANSFERASE-RELATED"/>
    <property type="match status" value="1"/>
</dbReference>
<evidence type="ECO:0000313" key="2">
    <source>
        <dbReference type="EMBL" id="XAY05854.1"/>
    </source>
</evidence>
<dbReference type="Pfam" id="PF13489">
    <property type="entry name" value="Methyltransf_23"/>
    <property type="match status" value="1"/>
</dbReference>
<dbReference type="GO" id="GO:0016740">
    <property type="term" value="F:transferase activity"/>
    <property type="evidence" value="ECO:0007669"/>
    <property type="project" value="UniProtKB-KW"/>
</dbReference>
<dbReference type="Gene3D" id="3.40.50.150">
    <property type="entry name" value="Vaccinia Virus protein VP39"/>
    <property type="match status" value="1"/>
</dbReference>
<reference evidence="2" key="1">
    <citation type="submission" date="2022-12" db="EMBL/GenBank/DDBJ databases">
        <title>Paraconexibacter alkalitolerans sp. nov. and Baekduia alba sp. nov., isolated from soil and emended description of the genera Paraconexibacter (Chun et al., 2020) and Baekduia (An et al., 2020).</title>
        <authorList>
            <person name="Vieira S."/>
            <person name="Huber K.J."/>
            <person name="Geppert A."/>
            <person name="Wolf J."/>
            <person name="Neumann-Schaal M."/>
            <person name="Muesken M."/>
            <person name="Overmann J."/>
        </authorList>
    </citation>
    <scope>NUCLEOTIDE SEQUENCE</scope>
    <source>
        <strain evidence="2">AEG42_29</strain>
    </source>
</reference>
<keyword evidence="1" id="KW-0808">Transferase</keyword>
<accession>A0AAU7AVY0</accession>
<dbReference type="CDD" id="cd02440">
    <property type="entry name" value="AdoMet_MTases"/>
    <property type="match status" value="1"/>
</dbReference>
<evidence type="ECO:0008006" key="3">
    <source>
        <dbReference type="Google" id="ProtNLM"/>
    </source>
</evidence>
<dbReference type="EMBL" id="CP114014">
    <property type="protein sequence ID" value="XAY05854.1"/>
    <property type="molecule type" value="Genomic_DNA"/>
</dbReference>
<sequence>MTERECIVCGQAPPFRELYARDGFTLVRCPSCTLVFQDPPPGPELLEQAYYHDAGFAQALLGDLRGTTLERAREKLGHLRATGVLRPGLRILDVGASSGAWLEVAAEAGMTGIGVELGAATAAGARKRGLDVRTGTLDEVLPSLAGERFDLISFWDVLEHLPDPRHELRLAAGLLAPGGHVAATFPNVDGLYPRLTYRLFARRTGVWEYPELPVHLYDFSPRTARRLLQSLDYDVDAVRTFATPYDFYESTSLSPQRIGHGRKRRALRAGFDVVHRIAYPVARRTGRGNSQFVLAHRAG</sequence>
<proteinExistence type="predicted"/>
<name>A0AAU7AVY0_9ACTN</name>
<dbReference type="PANTHER" id="PTHR43861:SF3">
    <property type="entry name" value="PUTATIVE (AFU_ORTHOLOGUE AFUA_2G14390)-RELATED"/>
    <property type="match status" value="1"/>
</dbReference>